<dbReference type="InterPro" id="IPR013325">
    <property type="entry name" value="RNA_pol_sigma_r2"/>
</dbReference>
<dbReference type="Gene3D" id="1.10.10.10">
    <property type="entry name" value="Winged helix-like DNA-binding domain superfamily/Winged helix DNA-binding domain"/>
    <property type="match status" value="1"/>
</dbReference>
<dbReference type="Gene3D" id="1.10.1740.10">
    <property type="match status" value="1"/>
</dbReference>
<dbReference type="AlphaFoldDB" id="A0A517Y251"/>
<dbReference type="InterPro" id="IPR014284">
    <property type="entry name" value="RNA_pol_sigma-70_dom"/>
</dbReference>
<feature type="domain" description="RNA polymerase sigma factor 70 region 4 type 2" evidence="6">
    <location>
        <begin position="143"/>
        <end position="194"/>
    </location>
</feature>
<dbReference type="Proteomes" id="UP000319576">
    <property type="component" value="Chromosome"/>
</dbReference>
<dbReference type="KEGG" id="uli:ETAA1_58610"/>
<dbReference type="PANTHER" id="PTHR43133:SF8">
    <property type="entry name" value="RNA POLYMERASE SIGMA FACTOR HI_1459-RELATED"/>
    <property type="match status" value="1"/>
</dbReference>
<dbReference type="InterPro" id="IPR013249">
    <property type="entry name" value="RNA_pol_sigma70_r4_t2"/>
</dbReference>
<dbReference type="Pfam" id="PF08281">
    <property type="entry name" value="Sigma70_r4_2"/>
    <property type="match status" value="1"/>
</dbReference>
<sequence>MSHPPDPTLTRLFDRIRAGDRAALDELLAAHRDVVHRFVELRMDPRLRKRVGVSDVVQETHLEVALRIHDFLAREPMAFRVWLLKTAHQQLLRLRRFHVEAARRSTEQEVPLSDNASLLLASRLAEQAHGPHQALARSETVHRVRAALADLSGVDLEVILLRTFEGLTNKEAAHVLDLEPDAASKRYTRALLRLRQSLADGA</sequence>
<dbReference type="NCBIfam" id="TIGR02937">
    <property type="entry name" value="sigma70-ECF"/>
    <property type="match status" value="1"/>
</dbReference>
<evidence type="ECO:0000256" key="2">
    <source>
        <dbReference type="ARBA" id="ARBA00023015"/>
    </source>
</evidence>
<dbReference type="GO" id="GO:0006352">
    <property type="term" value="P:DNA-templated transcription initiation"/>
    <property type="evidence" value="ECO:0007669"/>
    <property type="project" value="InterPro"/>
</dbReference>
<dbReference type="SUPFAM" id="SSF88659">
    <property type="entry name" value="Sigma3 and sigma4 domains of RNA polymerase sigma factors"/>
    <property type="match status" value="1"/>
</dbReference>
<name>A0A517Y251_9BACT</name>
<evidence type="ECO:0000256" key="3">
    <source>
        <dbReference type="ARBA" id="ARBA00023082"/>
    </source>
</evidence>
<gene>
    <name evidence="7" type="primary">cnrH_4</name>
    <name evidence="7" type="ORF">ETAA1_58610</name>
</gene>
<organism evidence="7 8">
    <name type="scientific">Urbifossiella limnaea</name>
    <dbReference type="NCBI Taxonomy" id="2528023"/>
    <lineage>
        <taxon>Bacteria</taxon>
        <taxon>Pseudomonadati</taxon>
        <taxon>Planctomycetota</taxon>
        <taxon>Planctomycetia</taxon>
        <taxon>Gemmatales</taxon>
        <taxon>Gemmataceae</taxon>
        <taxon>Urbifossiella</taxon>
    </lineage>
</organism>
<proteinExistence type="inferred from homology"/>
<dbReference type="SUPFAM" id="SSF88946">
    <property type="entry name" value="Sigma2 domain of RNA polymerase sigma factors"/>
    <property type="match status" value="1"/>
</dbReference>
<keyword evidence="8" id="KW-1185">Reference proteome</keyword>
<keyword evidence="3" id="KW-0731">Sigma factor</keyword>
<keyword evidence="5" id="KW-0804">Transcription</keyword>
<dbReference type="GO" id="GO:0003677">
    <property type="term" value="F:DNA binding"/>
    <property type="evidence" value="ECO:0007669"/>
    <property type="project" value="UniProtKB-KW"/>
</dbReference>
<evidence type="ECO:0000256" key="5">
    <source>
        <dbReference type="ARBA" id="ARBA00023163"/>
    </source>
</evidence>
<evidence type="ECO:0000313" key="7">
    <source>
        <dbReference type="EMBL" id="QDU23853.1"/>
    </source>
</evidence>
<evidence type="ECO:0000259" key="6">
    <source>
        <dbReference type="Pfam" id="PF08281"/>
    </source>
</evidence>
<dbReference type="InterPro" id="IPR036388">
    <property type="entry name" value="WH-like_DNA-bd_sf"/>
</dbReference>
<dbReference type="InterPro" id="IPR039425">
    <property type="entry name" value="RNA_pol_sigma-70-like"/>
</dbReference>
<reference evidence="7 8" key="1">
    <citation type="submission" date="2019-02" db="EMBL/GenBank/DDBJ databases">
        <title>Deep-cultivation of Planctomycetes and their phenomic and genomic characterization uncovers novel biology.</title>
        <authorList>
            <person name="Wiegand S."/>
            <person name="Jogler M."/>
            <person name="Boedeker C."/>
            <person name="Pinto D."/>
            <person name="Vollmers J."/>
            <person name="Rivas-Marin E."/>
            <person name="Kohn T."/>
            <person name="Peeters S.H."/>
            <person name="Heuer A."/>
            <person name="Rast P."/>
            <person name="Oberbeckmann S."/>
            <person name="Bunk B."/>
            <person name="Jeske O."/>
            <person name="Meyerdierks A."/>
            <person name="Storesund J.E."/>
            <person name="Kallscheuer N."/>
            <person name="Luecker S."/>
            <person name="Lage O.M."/>
            <person name="Pohl T."/>
            <person name="Merkel B.J."/>
            <person name="Hornburger P."/>
            <person name="Mueller R.-W."/>
            <person name="Bruemmer F."/>
            <person name="Labrenz M."/>
            <person name="Spormann A.M."/>
            <person name="Op den Camp H."/>
            <person name="Overmann J."/>
            <person name="Amann R."/>
            <person name="Jetten M.S.M."/>
            <person name="Mascher T."/>
            <person name="Medema M.H."/>
            <person name="Devos D.P."/>
            <person name="Kaster A.-K."/>
            <person name="Ovreas L."/>
            <person name="Rohde M."/>
            <person name="Galperin M.Y."/>
            <person name="Jogler C."/>
        </authorList>
    </citation>
    <scope>NUCLEOTIDE SEQUENCE [LARGE SCALE GENOMIC DNA]</scope>
    <source>
        <strain evidence="7 8">ETA_A1</strain>
    </source>
</reference>
<protein>
    <submittedName>
        <fullName evidence="7">RNA polymerase sigma factor CnrH</fullName>
    </submittedName>
</protein>
<dbReference type="PANTHER" id="PTHR43133">
    <property type="entry name" value="RNA POLYMERASE ECF-TYPE SIGMA FACTO"/>
    <property type="match status" value="1"/>
</dbReference>
<evidence type="ECO:0000256" key="4">
    <source>
        <dbReference type="ARBA" id="ARBA00023125"/>
    </source>
</evidence>
<dbReference type="InterPro" id="IPR013324">
    <property type="entry name" value="RNA_pol_sigma_r3/r4-like"/>
</dbReference>
<accession>A0A517Y251</accession>
<evidence type="ECO:0000256" key="1">
    <source>
        <dbReference type="ARBA" id="ARBA00010641"/>
    </source>
</evidence>
<keyword evidence="2" id="KW-0805">Transcription regulation</keyword>
<dbReference type="GO" id="GO:0016987">
    <property type="term" value="F:sigma factor activity"/>
    <property type="evidence" value="ECO:0007669"/>
    <property type="project" value="UniProtKB-KW"/>
</dbReference>
<dbReference type="RefSeq" id="WP_202920491.1">
    <property type="nucleotide sequence ID" value="NZ_CP036273.1"/>
</dbReference>
<keyword evidence="4" id="KW-0238">DNA-binding</keyword>
<dbReference type="EMBL" id="CP036273">
    <property type="protein sequence ID" value="QDU23853.1"/>
    <property type="molecule type" value="Genomic_DNA"/>
</dbReference>
<evidence type="ECO:0000313" key="8">
    <source>
        <dbReference type="Proteomes" id="UP000319576"/>
    </source>
</evidence>
<comment type="similarity">
    <text evidence="1">Belongs to the sigma-70 factor family. ECF subfamily.</text>
</comment>